<dbReference type="AlphaFoldDB" id="A0A8S1H6U6"/>
<dbReference type="Gene3D" id="3.40.390.10">
    <property type="entry name" value="Collagenase (Catalytic Domain)"/>
    <property type="match status" value="1"/>
</dbReference>
<dbReference type="PROSITE" id="PS51885">
    <property type="entry name" value="NEPRILYSIN"/>
    <property type="match status" value="1"/>
</dbReference>
<organism evidence="3 4">
    <name type="scientific">Caenorhabditis auriculariae</name>
    <dbReference type="NCBI Taxonomy" id="2777116"/>
    <lineage>
        <taxon>Eukaryota</taxon>
        <taxon>Metazoa</taxon>
        <taxon>Ecdysozoa</taxon>
        <taxon>Nematoda</taxon>
        <taxon>Chromadorea</taxon>
        <taxon>Rhabditida</taxon>
        <taxon>Rhabditina</taxon>
        <taxon>Rhabditomorpha</taxon>
        <taxon>Rhabditoidea</taxon>
        <taxon>Rhabditidae</taxon>
        <taxon>Peloderinae</taxon>
        <taxon>Caenorhabditis</taxon>
    </lineage>
</organism>
<feature type="domain" description="Peptidase M13 C-terminal" evidence="2">
    <location>
        <begin position="300"/>
        <end position="462"/>
    </location>
</feature>
<dbReference type="SUPFAM" id="SSF55486">
    <property type="entry name" value="Metalloproteases ('zincins'), catalytic domain"/>
    <property type="match status" value="1"/>
</dbReference>
<gene>
    <name evidence="3" type="ORF">CAUJ_LOCUS6982</name>
</gene>
<dbReference type="GO" id="GO:0004222">
    <property type="term" value="F:metalloendopeptidase activity"/>
    <property type="evidence" value="ECO:0007669"/>
    <property type="project" value="InterPro"/>
</dbReference>
<dbReference type="GO" id="GO:0016485">
    <property type="term" value="P:protein processing"/>
    <property type="evidence" value="ECO:0007669"/>
    <property type="project" value="TreeGrafter"/>
</dbReference>
<dbReference type="Pfam" id="PF01431">
    <property type="entry name" value="Peptidase_M13"/>
    <property type="match status" value="1"/>
</dbReference>
<evidence type="ECO:0000313" key="4">
    <source>
        <dbReference type="Proteomes" id="UP000835052"/>
    </source>
</evidence>
<evidence type="ECO:0000259" key="2">
    <source>
        <dbReference type="Pfam" id="PF01431"/>
    </source>
</evidence>
<protein>
    <recommendedName>
        <fullName evidence="2">Peptidase M13 C-terminal domain-containing protein</fullName>
    </recommendedName>
</protein>
<dbReference type="PANTHER" id="PTHR11733:SF208">
    <property type="entry name" value="PEPTIDASE M13 C-TERMINAL DOMAIN-CONTAINING PROTEIN"/>
    <property type="match status" value="1"/>
</dbReference>
<dbReference type="InterPro" id="IPR018497">
    <property type="entry name" value="Peptidase_M13_C"/>
</dbReference>
<accession>A0A8S1H6U6</accession>
<reference evidence="3" key="1">
    <citation type="submission" date="2020-10" db="EMBL/GenBank/DDBJ databases">
        <authorList>
            <person name="Kikuchi T."/>
        </authorList>
    </citation>
    <scope>NUCLEOTIDE SEQUENCE</scope>
    <source>
        <strain evidence="3">NKZ352</strain>
    </source>
</reference>
<dbReference type="EMBL" id="CAJGYM010000019">
    <property type="protein sequence ID" value="CAD6191063.1"/>
    <property type="molecule type" value="Genomic_DNA"/>
</dbReference>
<evidence type="ECO:0000313" key="3">
    <source>
        <dbReference type="EMBL" id="CAD6191063.1"/>
    </source>
</evidence>
<sequence length="473" mass="54289">MRALFQVFFLLTSTVFSHQFEDFVKSHIIQKLNDSVDPCDDFYDHVCPMNIKAEDTAVYLTTVAYKKQLETVTTKFDSFLKELSLENTPRTIVNQLLDICYKTGYGKLLALEFSNVVFPEFPLAPNASCESIAYLFGYQYLQKQKSSTFLTMRNMLFDLPRHLEVFKSSTFRESRANLLELFHDLVEELQEKIENTPWVAYHNGTTAFKEFLSKNLTYFVPDDLLLKEWENYYTETVESYSKENCSLVCLYLEVIPKIFYEIYSKPGNGLIKNGRVFNAFNGGSYMFFTPIAQSLSLIQNKARMLGAIGFIFAHELMHTFYVTEEDEYLAKFWTNSSGCVQKQFEATCKQFVGERCVGGTNETNEEDGADISAIRLIYSHFEKTRSNEEKSDIRGITAPQMFFYSLAATFCENAELRKGRPFDSHAGSKVRTNALVAQMNEFKEAFQCADTSRMARSKTDHCVIYGSEAPGTH</sequence>
<feature type="signal peptide" evidence="1">
    <location>
        <begin position="1"/>
        <end position="17"/>
    </location>
</feature>
<dbReference type="InterPro" id="IPR024079">
    <property type="entry name" value="MetalloPept_cat_dom_sf"/>
</dbReference>
<feature type="chain" id="PRO_5035738806" description="Peptidase M13 C-terminal domain-containing protein" evidence="1">
    <location>
        <begin position="18"/>
        <end position="473"/>
    </location>
</feature>
<name>A0A8S1H6U6_9PELO</name>
<dbReference type="InterPro" id="IPR000718">
    <property type="entry name" value="Peptidase_M13"/>
</dbReference>
<keyword evidence="1" id="KW-0732">Signal</keyword>
<dbReference type="OrthoDB" id="5866043at2759"/>
<evidence type="ECO:0000256" key="1">
    <source>
        <dbReference type="SAM" id="SignalP"/>
    </source>
</evidence>
<dbReference type="PANTHER" id="PTHR11733">
    <property type="entry name" value="ZINC METALLOPROTEASE FAMILY M13 NEPRILYSIN-RELATED"/>
    <property type="match status" value="1"/>
</dbReference>
<comment type="caution">
    <text evidence="3">The sequence shown here is derived from an EMBL/GenBank/DDBJ whole genome shotgun (WGS) entry which is preliminary data.</text>
</comment>
<proteinExistence type="predicted"/>
<dbReference type="Proteomes" id="UP000835052">
    <property type="component" value="Unassembled WGS sequence"/>
</dbReference>
<dbReference type="GO" id="GO:0005886">
    <property type="term" value="C:plasma membrane"/>
    <property type="evidence" value="ECO:0007669"/>
    <property type="project" value="TreeGrafter"/>
</dbReference>
<keyword evidence="4" id="KW-1185">Reference proteome</keyword>